<dbReference type="SUPFAM" id="SSF53448">
    <property type="entry name" value="Nucleotide-diphospho-sugar transferases"/>
    <property type="match status" value="1"/>
</dbReference>
<accession>A0A1F7RTQ9</accession>
<feature type="domain" description="Glycosyltransferase 2-like" evidence="4">
    <location>
        <begin position="7"/>
        <end position="171"/>
    </location>
</feature>
<comment type="caution">
    <text evidence="5">The sequence shown here is derived from an EMBL/GenBank/DDBJ whole genome shotgun (WGS) entry which is preliminary data.</text>
</comment>
<evidence type="ECO:0000259" key="4">
    <source>
        <dbReference type="Pfam" id="PF00535"/>
    </source>
</evidence>
<proteinExistence type="inferred from homology"/>
<dbReference type="PANTHER" id="PTHR43630:SF1">
    <property type="entry name" value="POLY-BETA-1,6-N-ACETYL-D-GLUCOSAMINE SYNTHASE"/>
    <property type="match status" value="1"/>
</dbReference>
<dbReference type="EMBL" id="MGDF01000119">
    <property type="protein sequence ID" value="OGL44923.1"/>
    <property type="molecule type" value="Genomic_DNA"/>
</dbReference>
<sequence>MDNFSVTVAVPCYNGEKFISENISSILSQARIPDEILVIDDGCTDRTPEIVKGFREVKLIQHMSNKGLAASRNTALRNASGDVLVYLDADTRAHSKLLETLLQGYYADEIAGVGGRGIEATASSTEEGVNDIYNLWRYLHASQGFGDLSIKGVNMLWGLCSSYRKKVLEQVGGFDPIYKTNGEDVDIGIKINKLGLKLVYLPEAIVYHNRNDNFDSLKEMITRWYFWGYTAKKRNNDPAFLHYLRIILFNFIKNIIFDLIIKRNPGLAFISLKASGIELKATFKALLSKEQPWL</sequence>
<dbReference type="GO" id="GO:0016757">
    <property type="term" value="F:glycosyltransferase activity"/>
    <property type="evidence" value="ECO:0007669"/>
    <property type="project" value="UniProtKB-KW"/>
</dbReference>
<dbReference type="Proteomes" id="UP000178435">
    <property type="component" value="Unassembled WGS sequence"/>
</dbReference>
<dbReference type="InterPro" id="IPR029044">
    <property type="entry name" value="Nucleotide-diphossugar_trans"/>
</dbReference>
<name>A0A1F7RTQ9_9BACT</name>
<dbReference type="Gene3D" id="3.90.550.10">
    <property type="entry name" value="Spore Coat Polysaccharide Biosynthesis Protein SpsA, Chain A"/>
    <property type="match status" value="1"/>
</dbReference>
<reference evidence="5 6" key="1">
    <citation type="journal article" date="2016" name="Nat. Commun.">
        <title>Thousands of microbial genomes shed light on interconnected biogeochemical processes in an aquifer system.</title>
        <authorList>
            <person name="Anantharaman K."/>
            <person name="Brown C.T."/>
            <person name="Hug L.A."/>
            <person name="Sharon I."/>
            <person name="Castelle C.J."/>
            <person name="Probst A.J."/>
            <person name="Thomas B.C."/>
            <person name="Singh A."/>
            <person name="Wilkins M.J."/>
            <person name="Karaoz U."/>
            <person name="Brodie E.L."/>
            <person name="Williams K.H."/>
            <person name="Hubbard S.S."/>
            <person name="Banfield J.F."/>
        </authorList>
    </citation>
    <scope>NUCLEOTIDE SEQUENCE [LARGE SCALE GENOMIC DNA]</scope>
</reference>
<organism evidence="5 6">
    <name type="scientific">Candidatus Schekmanbacteria bacterium RBG_16_38_11</name>
    <dbReference type="NCBI Taxonomy" id="1817880"/>
    <lineage>
        <taxon>Bacteria</taxon>
        <taxon>Candidatus Schekmaniibacteriota</taxon>
    </lineage>
</organism>
<evidence type="ECO:0000256" key="1">
    <source>
        <dbReference type="ARBA" id="ARBA00006739"/>
    </source>
</evidence>
<comment type="similarity">
    <text evidence="1">Belongs to the glycosyltransferase 2 family.</text>
</comment>
<evidence type="ECO:0000256" key="3">
    <source>
        <dbReference type="ARBA" id="ARBA00022679"/>
    </source>
</evidence>
<dbReference type="Pfam" id="PF00535">
    <property type="entry name" value="Glycos_transf_2"/>
    <property type="match status" value="1"/>
</dbReference>
<evidence type="ECO:0000313" key="6">
    <source>
        <dbReference type="Proteomes" id="UP000178435"/>
    </source>
</evidence>
<keyword evidence="3" id="KW-0808">Transferase</keyword>
<dbReference type="AlphaFoldDB" id="A0A1F7RTQ9"/>
<gene>
    <name evidence="5" type="ORF">A2149_03215</name>
</gene>
<evidence type="ECO:0000256" key="2">
    <source>
        <dbReference type="ARBA" id="ARBA00022676"/>
    </source>
</evidence>
<keyword evidence="2" id="KW-0328">Glycosyltransferase</keyword>
<protein>
    <recommendedName>
        <fullName evidence="4">Glycosyltransferase 2-like domain-containing protein</fullName>
    </recommendedName>
</protein>
<dbReference type="PANTHER" id="PTHR43630">
    <property type="entry name" value="POLY-BETA-1,6-N-ACETYL-D-GLUCOSAMINE SYNTHASE"/>
    <property type="match status" value="1"/>
</dbReference>
<dbReference type="InterPro" id="IPR001173">
    <property type="entry name" value="Glyco_trans_2-like"/>
</dbReference>
<evidence type="ECO:0000313" key="5">
    <source>
        <dbReference type="EMBL" id="OGL44923.1"/>
    </source>
</evidence>